<dbReference type="SUPFAM" id="SSF50891">
    <property type="entry name" value="Cyclophilin-like"/>
    <property type="match status" value="2"/>
</dbReference>
<evidence type="ECO:0000256" key="2">
    <source>
        <dbReference type="ARBA" id="ARBA00022801"/>
    </source>
</evidence>
<dbReference type="SMART" id="SM00796">
    <property type="entry name" value="AHS1"/>
    <property type="match status" value="1"/>
</dbReference>
<name>A0A7G7CN91_9CORY</name>
<sequence>MSAIIHKVGTRALLVDLDSLAQVMDWHAEMTAHPLEYQVDCIAAAKTVLLTFGSPLAAEEAAEKLQDFSPSAATLRDPRTVEIAVRYDGEDLEEAADVLGMSREALIDWHTSTEWTAAFGGFAPGFTYCAPSDPKAAKQVPRRATPRTAVPAGAVGIAGDFSAVYPRVSPGGWQLIGTTNTPMWESHTEPPALVQPGDRVRYLAVDELPELTADSDRIKKSPPRLPRLELLDAGLLTLFQDLGRPGRGDLGVTPSGAADQASAATANIAVGNPRGATVLENVGGMSLRALTDTVVAVTGALTAVRLNDYPVSLAKPILVTAGSTLTVAPAKLGFRNYLAVRGGIVADSELGSSSTDVLSGLGPDPVKSGDIIGVLPLAEKLTDAQLTNPLRVTGRPGTTEAVLRCVPGPRDDWFGHDLTAFTETTWTVSSSSNRVGLRVEGDATIERTHDGELPSEGMVAGSVQVPPNGKPVVFLRDHAVTGGYPVIATVIEEDIDVAAQLPPGARVRFEILTPATPAQPEQGDK</sequence>
<dbReference type="GO" id="GO:0005524">
    <property type="term" value="F:ATP binding"/>
    <property type="evidence" value="ECO:0007669"/>
    <property type="project" value="UniProtKB-KW"/>
</dbReference>
<feature type="domain" description="Carboxyltransferase" evidence="4">
    <location>
        <begin position="3"/>
        <end position="194"/>
    </location>
</feature>
<dbReference type="Proteomes" id="UP000515743">
    <property type="component" value="Chromosome"/>
</dbReference>
<dbReference type="PANTHER" id="PTHR43309:SF3">
    <property type="entry name" value="5-OXOPROLINASE SUBUNIT C"/>
    <property type="match status" value="1"/>
</dbReference>
<dbReference type="PANTHER" id="PTHR43309">
    <property type="entry name" value="5-OXOPROLINASE SUBUNIT C"/>
    <property type="match status" value="1"/>
</dbReference>
<dbReference type="SMART" id="SM00797">
    <property type="entry name" value="AHS2"/>
    <property type="match status" value="1"/>
</dbReference>
<dbReference type="Gene3D" id="2.40.100.10">
    <property type="entry name" value="Cyclophilin-like"/>
    <property type="match status" value="2"/>
</dbReference>
<dbReference type="Pfam" id="PF02682">
    <property type="entry name" value="CT_C_D"/>
    <property type="match status" value="1"/>
</dbReference>
<dbReference type="EMBL" id="CP059404">
    <property type="protein sequence ID" value="QNE89057.1"/>
    <property type="molecule type" value="Genomic_DNA"/>
</dbReference>
<proteinExistence type="predicted"/>
<feature type="domain" description="Carboxyltransferase" evidence="5">
    <location>
        <begin position="249"/>
        <end position="525"/>
    </location>
</feature>
<keyword evidence="6" id="KW-0456">Lyase</keyword>
<evidence type="ECO:0000259" key="5">
    <source>
        <dbReference type="SMART" id="SM00797"/>
    </source>
</evidence>
<reference evidence="6 7" key="1">
    <citation type="submission" date="2020-07" db="EMBL/GenBank/DDBJ databases">
        <title>Complete genome and description of Corynebacterium incognita strain Marseille-Q3630 sp. nov.</title>
        <authorList>
            <person name="Boxberger M."/>
        </authorList>
    </citation>
    <scope>NUCLEOTIDE SEQUENCE [LARGE SCALE GENOMIC DNA]</scope>
    <source>
        <strain evidence="6 7">Marseille-Q3630</strain>
    </source>
</reference>
<dbReference type="Gene3D" id="3.30.1360.40">
    <property type="match status" value="1"/>
</dbReference>
<keyword evidence="2" id="KW-0378">Hydrolase</keyword>
<accession>A0A7G7CN91</accession>
<dbReference type="InterPro" id="IPR003778">
    <property type="entry name" value="CT_A_B"/>
</dbReference>
<dbReference type="InterPro" id="IPR003833">
    <property type="entry name" value="CT_C_D"/>
</dbReference>
<dbReference type="KEGG" id="cik:H0194_08215"/>
<dbReference type="InterPro" id="IPR052708">
    <property type="entry name" value="PxpC"/>
</dbReference>
<dbReference type="Pfam" id="PF02626">
    <property type="entry name" value="CT_A_B"/>
    <property type="match status" value="1"/>
</dbReference>
<evidence type="ECO:0000259" key="4">
    <source>
        <dbReference type="SMART" id="SM00796"/>
    </source>
</evidence>
<dbReference type="GO" id="GO:0016787">
    <property type="term" value="F:hydrolase activity"/>
    <property type="evidence" value="ECO:0007669"/>
    <property type="project" value="UniProtKB-KW"/>
</dbReference>
<gene>
    <name evidence="6" type="ORF">H0194_08215</name>
</gene>
<dbReference type="InterPro" id="IPR029000">
    <property type="entry name" value="Cyclophilin-like_dom_sf"/>
</dbReference>
<dbReference type="NCBIfam" id="TIGR00724">
    <property type="entry name" value="urea_amlyse_rel"/>
    <property type="match status" value="1"/>
</dbReference>
<dbReference type="GO" id="GO:0016829">
    <property type="term" value="F:lyase activity"/>
    <property type="evidence" value="ECO:0007669"/>
    <property type="project" value="UniProtKB-KW"/>
</dbReference>
<keyword evidence="7" id="KW-1185">Reference proteome</keyword>
<organism evidence="6 7">
    <name type="scientific">Corynebacterium incognita</name>
    <dbReference type="NCBI Taxonomy" id="2754725"/>
    <lineage>
        <taxon>Bacteria</taxon>
        <taxon>Bacillati</taxon>
        <taxon>Actinomycetota</taxon>
        <taxon>Actinomycetes</taxon>
        <taxon>Mycobacteriales</taxon>
        <taxon>Corynebacteriaceae</taxon>
        <taxon>Corynebacterium</taxon>
    </lineage>
</organism>
<dbReference type="RefSeq" id="WP_185175443.1">
    <property type="nucleotide sequence ID" value="NZ_CP059404.1"/>
</dbReference>
<dbReference type="AlphaFoldDB" id="A0A7G7CN91"/>
<evidence type="ECO:0000313" key="7">
    <source>
        <dbReference type="Proteomes" id="UP000515743"/>
    </source>
</evidence>
<protein>
    <submittedName>
        <fullName evidence="6">5-oxoprolinase/urea amidolyase family protein</fullName>
    </submittedName>
</protein>
<keyword evidence="1" id="KW-0547">Nucleotide-binding</keyword>
<keyword evidence="3" id="KW-0067">ATP-binding</keyword>
<evidence type="ECO:0000313" key="6">
    <source>
        <dbReference type="EMBL" id="QNE89057.1"/>
    </source>
</evidence>
<evidence type="ECO:0000256" key="1">
    <source>
        <dbReference type="ARBA" id="ARBA00022741"/>
    </source>
</evidence>
<evidence type="ECO:0000256" key="3">
    <source>
        <dbReference type="ARBA" id="ARBA00022840"/>
    </source>
</evidence>